<keyword evidence="5" id="KW-1185">Reference proteome</keyword>
<dbReference type="AlphaFoldDB" id="A0AAD4NDP8"/>
<keyword evidence="2 3" id="KW-0175">Coiled coil</keyword>
<dbReference type="PANTHER" id="PTHR12186:SF2">
    <property type="entry name" value="FGFR1 ONCOGENE PARTNER 2 HOMOLOG"/>
    <property type="match status" value="1"/>
</dbReference>
<dbReference type="Pfam" id="PF05769">
    <property type="entry name" value="SIKE"/>
    <property type="match status" value="1"/>
</dbReference>
<dbReference type="PANTHER" id="PTHR12186">
    <property type="entry name" value="SIKE FAMILY MEMBER"/>
    <property type="match status" value="1"/>
</dbReference>
<dbReference type="Proteomes" id="UP001201812">
    <property type="component" value="Unassembled WGS sequence"/>
</dbReference>
<evidence type="ECO:0000256" key="1">
    <source>
        <dbReference type="ARBA" id="ARBA00005537"/>
    </source>
</evidence>
<gene>
    <name evidence="4" type="ORF">DdX_02179</name>
</gene>
<sequence>MNMGTKSDAVDNILHEMRQHVSGLQDKLSVAGTAVSKSQTVNEKIAIMKEYEDKVSTFNSCWRSKDRKNLVANLQHENRQMMALEEENRQLRFALKEMEDGLHLIMNDYRRVFSGFIRSDLLFDFAKQRNNVVCLILVIFCSKTIYFRT</sequence>
<dbReference type="EMBL" id="JAKKPZ010000002">
    <property type="protein sequence ID" value="KAI1725519.1"/>
    <property type="molecule type" value="Genomic_DNA"/>
</dbReference>
<accession>A0AAD4NDP8</accession>
<reference evidence="4" key="1">
    <citation type="submission" date="2022-01" db="EMBL/GenBank/DDBJ databases">
        <title>Genome Sequence Resource for Two Populations of Ditylenchus destructor, the Migratory Endoparasitic Phytonematode.</title>
        <authorList>
            <person name="Zhang H."/>
            <person name="Lin R."/>
            <person name="Xie B."/>
        </authorList>
    </citation>
    <scope>NUCLEOTIDE SEQUENCE</scope>
    <source>
        <strain evidence="4">BazhouSP</strain>
    </source>
</reference>
<organism evidence="4 5">
    <name type="scientific">Ditylenchus destructor</name>
    <dbReference type="NCBI Taxonomy" id="166010"/>
    <lineage>
        <taxon>Eukaryota</taxon>
        <taxon>Metazoa</taxon>
        <taxon>Ecdysozoa</taxon>
        <taxon>Nematoda</taxon>
        <taxon>Chromadorea</taxon>
        <taxon>Rhabditida</taxon>
        <taxon>Tylenchina</taxon>
        <taxon>Tylenchomorpha</taxon>
        <taxon>Sphaerularioidea</taxon>
        <taxon>Anguinidae</taxon>
        <taxon>Anguininae</taxon>
        <taxon>Ditylenchus</taxon>
    </lineage>
</organism>
<comment type="similarity">
    <text evidence="1">Belongs to the SIKE family.</text>
</comment>
<protein>
    <submittedName>
        <fullName evidence="4">SIKE family domain-containing protein</fullName>
    </submittedName>
</protein>
<evidence type="ECO:0000256" key="2">
    <source>
        <dbReference type="ARBA" id="ARBA00023054"/>
    </source>
</evidence>
<evidence type="ECO:0000313" key="4">
    <source>
        <dbReference type="EMBL" id="KAI1725519.1"/>
    </source>
</evidence>
<dbReference type="InterPro" id="IPR008555">
    <property type="entry name" value="SIKE"/>
</dbReference>
<evidence type="ECO:0000313" key="5">
    <source>
        <dbReference type="Proteomes" id="UP001201812"/>
    </source>
</evidence>
<proteinExistence type="inferred from homology"/>
<name>A0AAD4NDP8_9BILA</name>
<feature type="coiled-coil region" evidence="3">
    <location>
        <begin position="67"/>
        <end position="101"/>
    </location>
</feature>
<evidence type="ECO:0000256" key="3">
    <source>
        <dbReference type="SAM" id="Coils"/>
    </source>
</evidence>
<comment type="caution">
    <text evidence="4">The sequence shown here is derived from an EMBL/GenBank/DDBJ whole genome shotgun (WGS) entry which is preliminary data.</text>
</comment>